<proteinExistence type="predicted"/>
<gene>
    <name evidence="1" type="ORF">M097_0883</name>
</gene>
<organism evidence="1 2">
    <name type="scientific">Phocaeicola vulgatus str. 3775 SL</name>
    <name type="common">B</name>
    <name type="synonym">iv</name>
    <dbReference type="NCBI Taxonomy" id="1339350"/>
    <lineage>
        <taxon>Bacteria</taxon>
        <taxon>Pseudomonadati</taxon>
        <taxon>Bacteroidota</taxon>
        <taxon>Bacteroidia</taxon>
        <taxon>Bacteroidales</taxon>
        <taxon>Bacteroidaceae</taxon>
        <taxon>Phocaeicola</taxon>
    </lineage>
</organism>
<dbReference type="EMBL" id="JNHI01000003">
    <property type="protein sequence ID" value="KDS32681.1"/>
    <property type="molecule type" value="Genomic_DNA"/>
</dbReference>
<evidence type="ECO:0000313" key="1">
    <source>
        <dbReference type="EMBL" id="KDS32681.1"/>
    </source>
</evidence>
<dbReference type="Proteomes" id="UP000028134">
    <property type="component" value="Unassembled WGS sequence"/>
</dbReference>
<dbReference type="AlphaFoldDB" id="A0A078RDE8"/>
<sequence>MGLNVRHEFITYHIINKSGILSILYDKLCYNSNNRSANGA</sequence>
<accession>A0A078RDE8</accession>
<comment type="caution">
    <text evidence="1">The sequence shown here is derived from an EMBL/GenBank/DDBJ whole genome shotgun (WGS) entry which is preliminary data.</text>
</comment>
<evidence type="ECO:0000313" key="2">
    <source>
        <dbReference type="Proteomes" id="UP000028134"/>
    </source>
</evidence>
<reference evidence="1 2" key="1">
    <citation type="submission" date="2014-04" db="EMBL/GenBank/DDBJ databases">
        <authorList>
            <person name="Sears C."/>
            <person name="Carroll K."/>
            <person name="Sack B.R."/>
            <person name="Qadri F."/>
            <person name="Myers L.L."/>
            <person name="Chung G.-T."/>
            <person name="Escheverria P."/>
            <person name="Fraser C.M."/>
            <person name="Sadzewicz L."/>
            <person name="Shefchek K.A."/>
            <person name="Tallon L."/>
            <person name="Das S.P."/>
            <person name="Daugherty S."/>
            <person name="Mongodin E.F."/>
        </authorList>
    </citation>
    <scope>NUCLEOTIDE SEQUENCE [LARGE SCALE GENOMIC DNA]</scope>
    <source>
        <strain evidence="2">3775 SL(B) 10 (iv)</strain>
    </source>
</reference>
<protein>
    <submittedName>
        <fullName evidence="1">Uncharacterized protein</fullName>
    </submittedName>
</protein>
<name>A0A078RDE8_PHOVU</name>